<dbReference type="InterPro" id="IPR011701">
    <property type="entry name" value="MFS"/>
</dbReference>
<feature type="transmembrane region" description="Helical" evidence="11">
    <location>
        <begin position="153"/>
        <end position="172"/>
    </location>
</feature>
<feature type="transmembrane region" description="Helical" evidence="11">
    <location>
        <begin position="364"/>
        <end position="389"/>
    </location>
</feature>
<dbReference type="Proteomes" id="UP000000441">
    <property type="component" value="Chromosome"/>
</dbReference>
<feature type="transmembrane region" description="Helical" evidence="11">
    <location>
        <begin position="111"/>
        <end position="132"/>
    </location>
</feature>
<dbReference type="HOGENOM" id="CLU_001265_39_0_9"/>
<evidence type="ECO:0000256" key="4">
    <source>
        <dbReference type="ARBA" id="ARBA00022475"/>
    </source>
</evidence>
<dbReference type="GO" id="GO:0015293">
    <property type="term" value="F:symporter activity"/>
    <property type="evidence" value="ECO:0007669"/>
    <property type="project" value="UniProtKB-KW"/>
</dbReference>
<feature type="transmembrane region" description="Helical" evidence="11">
    <location>
        <begin position="236"/>
        <end position="255"/>
    </location>
</feature>
<feature type="transmembrane region" description="Helical" evidence="11">
    <location>
        <begin position="51"/>
        <end position="71"/>
    </location>
</feature>
<keyword evidence="5 11" id="KW-0812">Transmembrane</keyword>
<proteinExistence type="inferred from homology"/>
<dbReference type="PANTHER" id="PTHR43528:SF5">
    <property type="entry name" value="PROLINE_BETAINE TRANSPORTER"/>
    <property type="match status" value="1"/>
</dbReference>
<evidence type="ECO:0000256" key="11">
    <source>
        <dbReference type="SAM" id="Phobius"/>
    </source>
</evidence>
<evidence type="ECO:0000256" key="7">
    <source>
        <dbReference type="ARBA" id="ARBA00022989"/>
    </source>
</evidence>
<feature type="transmembrane region" description="Helical" evidence="11">
    <location>
        <begin position="184"/>
        <end position="203"/>
    </location>
</feature>
<dbReference type="Pfam" id="PF07690">
    <property type="entry name" value="MFS_1"/>
    <property type="match status" value="1"/>
</dbReference>
<dbReference type="PANTHER" id="PTHR43528">
    <property type="entry name" value="ALPHA-KETOGLUTARATE PERMEASE"/>
    <property type="match status" value="1"/>
</dbReference>
<dbReference type="EMBL" id="CP000227">
    <property type="protein sequence ID" value="ACM11428.1"/>
    <property type="molecule type" value="Genomic_DNA"/>
</dbReference>
<keyword evidence="6" id="KW-0769">Symport</keyword>
<feature type="domain" description="Major facilitator superfamily (MFS) profile" evidence="12">
    <location>
        <begin position="12"/>
        <end position="420"/>
    </location>
</feature>
<comment type="subcellular location">
    <subcellularLocation>
        <location evidence="1">Cell membrane</location>
        <topology evidence="1">Multi-pass membrane protein</topology>
    </subcellularLocation>
</comment>
<evidence type="ECO:0000256" key="6">
    <source>
        <dbReference type="ARBA" id="ARBA00022847"/>
    </source>
</evidence>
<evidence type="ECO:0000256" key="1">
    <source>
        <dbReference type="ARBA" id="ARBA00004651"/>
    </source>
</evidence>
<dbReference type="SUPFAM" id="SSF103473">
    <property type="entry name" value="MFS general substrate transporter"/>
    <property type="match status" value="1"/>
</dbReference>
<dbReference type="KEGG" id="bcq:BCQ_0998"/>
<protein>
    <recommendedName>
        <fullName evidence="10">Putative proline/betaine transporter</fullName>
    </recommendedName>
</protein>
<name>B9IS66_BACCQ</name>
<feature type="transmembrane region" description="Helical" evidence="11">
    <location>
        <begin position="395"/>
        <end position="413"/>
    </location>
</feature>
<dbReference type="InterPro" id="IPR005829">
    <property type="entry name" value="Sugar_transporter_CS"/>
</dbReference>
<sequence length="441" mass="48125">MAQAKSNRVAGNIFKGSVGNLIEWYDWYVYSAFAVYFSAEFFPKGDPTSQLLNTAAIFAVGFLMRPIGSLLMGRYADRHGRRAALTLSITVMAGGSFIIACTPSYESIGIMAPIILVLARLLQGLSLGGEYGTSATYLSEMASSGRRGFYSSFQYVTLVAGQMVALGVQIVLQQLLSEPDMKAWGWRIPFIIGAMGAVAVLWLRRTMDESEQFSNIKSQKRESAGTVRALMKHPKAVLTVVGLTLGGTVAFYTYTTYLQKFMVNTVGLPKEVVSWINFVALLIFVVLQPIAGLLSDKIGRRPLLMAFGILGTLLTAPIFFFMEKTTEPIVAFLLMMVGLIIVTGYTSINAIVKAELFPTEIRALGVGLPYALTVAIFGGTAEFIALWLKSIGMESLFYFYVAGCIAISFITYWRMDESSKTSQIEAELDGGDSLKNGTSSK</sequence>
<dbReference type="Pfam" id="PF00083">
    <property type="entry name" value="Sugar_tr"/>
    <property type="match status" value="1"/>
</dbReference>
<dbReference type="InterPro" id="IPR051084">
    <property type="entry name" value="H+-coupled_symporters"/>
</dbReference>
<evidence type="ECO:0000313" key="13">
    <source>
        <dbReference type="EMBL" id="ACM11428.1"/>
    </source>
</evidence>
<gene>
    <name evidence="13" type="ordered locus">BCQ_0998</name>
</gene>
<dbReference type="PROSITE" id="PS00217">
    <property type="entry name" value="SUGAR_TRANSPORT_2"/>
    <property type="match status" value="1"/>
</dbReference>
<dbReference type="InterPro" id="IPR020846">
    <property type="entry name" value="MFS_dom"/>
</dbReference>
<evidence type="ECO:0000256" key="10">
    <source>
        <dbReference type="ARBA" id="ARBA00039918"/>
    </source>
</evidence>
<evidence type="ECO:0000313" key="14">
    <source>
        <dbReference type="Proteomes" id="UP000000441"/>
    </source>
</evidence>
<evidence type="ECO:0000256" key="8">
    <source>
        <dbReference type="ARBA" id="ARBA00023136"/>
    </source>
</evidence>
<dbReference type="PROSITE" id="PS50850">
    <property type="entry name" value="MFS"/>
    <property type="match status" value="1"/>
</dbReference>
<keyword evidence="3" id="KW-0813">Transport</keyword>
<accession>B9IS66</accession>
<keyword evidence="8 11" id="KW-0472">Membrane</keyword>
<comment type="similarity">
    <text evidence="2">Belongs to the major facilitator superfamily. Metabolite:H+ Symporter (MHS) family (TC 2.A.1.6) family.</text>
</comment>
<evidence type="ECO:0000256" key="9">
    <source>
        <dbReference type="ARBA" id="ARBA00037295"/>
    </source>
</evidence>
<dbReference type="Gene3D" id="1.20.1250.20">
    <property type="entry name" value="MFS general substrate transporter like domains"/>
    <property type="match status" value="1"/>
</dbReference>
<keyword evidence="7 11" id="KW-1133">Transmembrane helix</keyword>
<feature type="transmembrane region" description="Helical" evidence="11">
    <location>
        <begin position="275"/>
        <end position="294"/>
    </location>
</feature>
<evidence type="ECO:0000259" key="12">
    <source>
        <dbReference type="PROSITE" id="PS50850"/>
    </source>
</evidence>
<dbReference type="InterPro" id="IPR036259">
    <property type="entry name" value="MFS_trans_sf"/>
</dbReference>
<comment type="function">
    <text evidence="9">May be a proton symporter involved in the uptake of osmolytes such as proline and glycine betaine.</text>
</comment>
<organism evidence="13 14">
    <name type="scientific">Bacillus cereus (strain Q1)</name>
    <dbReference type="NCBI Taxonomy" id="361100"/>
    <lineage>
        <taxon>Bacteria</taxon>
        <taxon>Bacillati</taxon>
        <taxon>Bacillota</taxon>
        <taxon>Bacilli</taxon>
        <taxon>Bacillales</taxon>
        <taxon>Bacillaceae</taxon>
        <taxon>Bacillus</taxon>
        <taxon>Bacillus cereus group</taxon>
    </lineage>
</organism>
<dbReference type="AlphaFoldDB" id="B9IS66"/>
<evidence type="ECO:0000256" key="5">
    <source>
        <dbReference type="ARBA" id="ARBA00022692"/>
    </source>
</evidence>
<feature type="transmembrane region" description="Helical" evidence="11">
    <location>
        <begin position="328"/>
        <end position="352"/>
    </location>
</feature>
<feature type="transmembrane region" description="Helical" evidence="11">
    <location>
        <begin position="303"/>
        <end position="322"/>
    </location>
</feature>
<dbReference type="FunFam" id="1.20.1250.20:FF:000001">
    <property type="entry name" value="Dicarboxylate MFS transporter"/>
    <property type="match status" value="1"/>
</dbReference>
<evidence type="ECO:0000256" key="3">
    <source>
        <dbReference type="ARBA" id="ARBA00022448"/>
    </source>
</evidence>
<evidence type="ECO:0000256" key="2">
    <source>
        <dbReference type="ARBA" id="ARBA00008240"/>
    </source>
</evidence>
<feature type="transmembrane region" description="Helical" evidence="11">
    <location>
        <begin position="83"/>
        <end position="105"/>
    </location>
</feature>
<dbReference type="GO" id="GO:0005886">
    <property type="term" value="C:plasma membrane"/>
    <property type="evidence" value="ECO:0007669"/>
    <property type="project" value="UniProtKB-SubCell"/>
</dbReference>
<keyword evidence="4" id="KW-1003">Cell membrane</keyword>
<dbReference type="CDD" id="cd17367">
    <property type="entry name" value="MFS_KgtP"/>
    <property type="match status" value="1"/>
</dbReference>
<reference evidence="13 14" key="1">
    <citation type="journal article" date="2009" name="J. Bacteriol.">
        <title>Complete genome sequence of the extremophilic Bacillus cereus strain Q1 with industrial applications.</title>
        <authorList>
            <person name="Xiong Z."/>
            <person name="Jiang Y."/>
            <person name="Qi D."/>
            <person name="Lu H."/>
            <person name="Yang F."/>
            <person name="Yang J."/>
            <person name="Chen L."/>
            <person name="Sun L."/>
            <person name="Xu X."/>
            <person name="Xue Y."/>
            <person name="Zhu Y."/>
            <person name="Jin Q."/>
        </authorList>
    </citation>
    <scope>NUCLEOTIDE SEQUENCE [LARGE SCALE GENOMIC DNA]</scope>
    <source>
        <strain evidence="13 14">Q1</strain>
    </source>
</reference>
<dbReference type="PROSITE" id="PS00216">
    <property type="entry name" value="SUGAR_TRANSPORT_1"/>
    <property type="match status" value="1"/>
</dbReference>
<feature type="transmembrane region" description="Helical" evidence="11">
    <location>
        <begin position="21"/>
        <end position="39"/>
    </location>
</feature>
<dbReference type="FunFam" id="1.20.1250.20:FF:000300">
    <property type="entry name" value="Dicarboxylate MFS transporter"/>
    <property type="match status" value="1"/>
</dbReference>
<dbReference type="InterPro" id="IPR005828">
    <property type="entry name" value="MFS_sugar_transport-like"/>
</dbReference>